<dbReference type="STRING" id="1539051.AL01_09070"/>
<dbReference type="Pfam" id="PF13455">
    <property type="entry name" value="MUG113"/>
    <property type="match status" value="1"/>
</dbReference>
<evidence type="ECO:0000313" key="2">
    <source>
        <dbReference type="EMBL" id="OOL17045.1"/>
    </source>
</evidence>
<gene>
    <name evidence="2" type="ORF">AL01_09070</name>
</gene>
<dbReference type="RefSeq" id="WP_077397178.1">
    <property type="nucleotide sequence ID" value="NZ_JATM01000006.1"/>
</dbReference>
<dbReference type="InterPro" id="IPR018306">
    <property type="entry name" value="Phage_T5_Orf172_DNA-bd"/>
</dbReference>
<feature type="domain" description="Bacteriophage T5 Orf172 DNA-binding" evidence="1">
    <location>
        <begin position="287"/>
        <end position="381"/>
    </location>
</feature>
<sequence>MKRLTLEDIFAEDDELGLLMDDASPSQQGRGTRKTELDLLEQVSRFYEEHGRFPDNKAEDHDEMCLAAAWTRMAQTPSPAMKEADKLGLLAESTPPSPTLPDWRDEQAFTDIPQSLDDILNDDSLDIDDSLFTLRHSSPAAERAVPEHQAFITPCANFQDYEALFEAVQQEIANGTRKAKRIKKNQILEPAEGDFFIRNGLIAYVAEKYEKTYRHGDREHRLRIIFSNGTESDPLMSSFRKSLTEDKTARLISRIGLGPLAGSETITNATGTIYVARSLSDIPAIRKLRGELYKIGVTSGDVRRRVADARNDPTFLMAPVDIVATYTLVNLSYRKVEDCLHRFFAPSRAKLHVHDRMGKLIYPQEWFLLPAALIGQAAHLIQEGTLHLYEYDPHQKTIIRKNTPQQSL</sequence>
<organism evidence="2 3">
    <name type="scientific">Bombella intestini</name>
    <dbReference type="NCBI Taxonomy" id="1539051"/>
    <lineage>
        <taxon>Bacteria</taxon>
        <taxon>Pseudomonadati</taxon>
        <taxon>Pseudomonadota</taxon>
        <taxon>Alphaproteobacteria</taxon>
        <taxon>Acetobacterales</taxon>
        <taxon>Acetobacteraceae</taxon>
        <taxon>Bombella</taxon>
    </lineage>
</organism>
<reference evidence="2 3" key="1">
    <citation type="journal article" date="2016" name="PLoS ONE">
        <title>Whole-Genome Sequence Analysis of Bombella intestini LMG 28161T, a Novel Acetic Acid Bacterium Isolated from the Crop of a Red-Tailed Bumble Bee, Bombus lapidarius.</title>
        <authorList>
            <person name="Li L."/>
            <person name="Illeghems K."/>
            <person name="Van Kerrebroeck S."/>
            <person name="Borremans W."/>
            <person name="Cleenwerck I."/>
            <person name="Smagghe G."/>
            <person name="De Vuyst L."/>
            <person name="Vandamme P."/>
        </authorList>
    </citation>
    <scope>NUCLEOTIDE SEQUENCE [LARGE SCALE GENOMIC DNA]</scope>
    <source>
        <strain evidence="2 3">R-52487</strain>
    </source>
</reference>
<evidence type="ECO:0000313" key="3">
    <source>
        <dbReference type="Proteomes" id="UP000200980"/>
    </source>
</evidence>
<name>A0A1S8GN43_9PROT</name>
<protein>
    <recommendedName>
        <fullName evidence="1">Bacteriophage T5 Orf172 DNA-binding domain-containing protein</fullName>
    </recommendedName>
</protein>
<dbReference type="OrthoDB" id="9814995at2"/>
<comment type="caution">
    <text evidence="2">The sequence shown here is derived from an EMBL/GenBank/DDBJ whole genome shotgun (WGS) entry which is preliminary data.</text>
</comment>
<dbReference type="AlphaFoldDB" id="A0A1S8GN43"/>
<dbReference type="EMBL" id="JATM01000006">
    <property type="protein sequence ID" value="OOL17045.1"/>
    <property type="molecule type" value="Genomic_DNA"/>
</dbReference>
<dbReference type="Proteomes" id="UP000200980">
    <property type="component" value="Unassembled WGS sequence"/>
</dbReference>
<proteinExistence type="predicted"/>
<keyword evidence="3" id="KW-1185">Reference proteome</keyword>
<accession>A0A1S8GN43</accession>
<evidence type="ECO:0000259" key="1">
    <source>
        <dbReference type="SMART" id="SM00974"/>
    </source>
</evidence>
<dbReference type="SMART" id="SM00974">
    <property type="entry name" value="T5orf172"/>
    <property type="match status" value="1"/>
</dbReference>